<dbReference type="CDD" id="cd03192">
    <property type="entry name" value="GST_C_Sigma_like"/>
    <property type="match status" value="1"/>
</dbReference>
<evidence type="ECO:0000259" key="2">
    <source>
        <dbReference type="PROSITE" id="PS50405"/>
    </source>
</evidence>
<dbReference type="InterPro" id="IPR004046">
    <property type="entry name" value="GST_C"/>
</dbReference>
<evidence type="ECO:0000313" key="3">
    <source>
        <dbReference type="Proteomes" id="UP000694888"/>
    </source>
</evidence>
<dbReference type="Gene3D" id="3.40.30.10">
    <property type="entry name" value="Glutaredoxin"/>
    <property type="match status" value="1"/>
</dbReference>
<evidence type="ECO:0000313" key="4">
    <source>
        <dbReference type="RefSeq" id="XP_012942559.1"/>
    </source>
</evidence>
<dbReference type="InterPro" id="IPR004045">
    <property type="entry name" value="Glutathione_S-Trfase_N"/>
</dbReference>
<organism evidence="3 4">
    <name type="scientific">Aplysia californica</name>
    <name type="common">California sea hare</name>
    <dbReference type="NCBI Taxonomy" id="6500"/>
    <lineage>
        <taxon>Eukaryota</taxon>
        <taxon>Metazoa</taxon>
        <taxon>Spiralia</taxon>
        <taxon>Lophotrochozoa</taxon>
        <taxon>Mollusca</taxon>
        <taxon>Gastropoda</taxon>
        <taxon>Heterobranchia</taxon>
        <taxon>Euthyneura</taxon>
        <taxon>Tectipleura</taxon>
        <taxon>Aplysiida</taxon>
        <taxon>Aplysioidea</taxon>
        <taxon>Aplysiidae</taxon>
        <taxon>Aplysia</taxon>
    </lineage>
</organism>
<evidence type="ECO:0000259" key="1">
    <source>
        <dbReference type="PROSITE" id="PS50404"/>
    </source>
</evidence>
<dbReference type="GeneID" id="101850197"/>
<proteinExistence type="predicted"/>
<reference evidence="4" key="1">
    <citation type="submission" date="2025-08" db="UniProtKB">
        <authorList>
            <consortium name="RefSeq"/>
        </authorList>
    </citation>
    <scope>IDENTIFICATION</scope>
</reference>
<dbReference type="Pfam" id="PF02798">
    <property type="entry name" value="GST_N"/>
    <property type="match status" value="1"/>
</dbReference>
<dbReference type="PANTHER" id="PTHR11571:SF150">
    <property type="entry name" value="GLUTATHIONE S-TRANSFERASE"/>
    <property type="match status" value="1"/>
</dbReference>
<dbReference type="InterPro" id="IPR040079">
    <property type="entry name" value="Glutathione_S-Trfase"/>
</dbReference>
<dbReference type="SUPFAM" id="SSF47616">
    <property type="entry name" value="GST C-terminal domain-like"/>
    <property type="match status" value="1"/>
</dbReference>
<name>A0ABM1A7X9_APLCA</name>
<dbReference type="Proteomes" id="UP000694888">
    <property type="component" value="Unplaced"/>
</dbReference>
<dbReference type="Gene3D" id="1.20.1050.10">
    <property type="match status" value="1"/>
</dbReference>
<dbReference type="Pfam" id="PF14497">
    <property type="entry name" value="GST_C_3"/>
    <property type="match status" value="1"/>
</dbReference>
<dbReference type="RefSeq" id="XP_012942559.1">
    <property type="nucleotide sequence ID" value="XM_013087105.2"/>
</dbReference>
<dbReference type="InterPro" id="IPR036282">
    <property type="entry name" value="Glutathione-S-Trfase_C_sf"/>
</dbReference>
<accession>A0ABM1A7X9</accession>
<dbReference type="SUPFAM" id="SSF52833">
    <property type="entry name" value="Thioredoxin-like"/>
    <property type="match status" value="1"/>
</dbReference>
<dbReference type="InterPro" id="IPR050213">
    <property type="entry name" value="GST_superfamily"/>
</dbReference>
<dbReference type="SFLD" id="SFLDG01205">
    <property type="entry name" value="AMPS.1"/>
    <property type="match status" value="1"/>
</dbReference>
<gene>
    <name evidence="4" type="primary">LOC101850197</name>
</gene>
<dbReference type="SFLD" id="SFLDG00363">
    <property type="entry name" value="AMPS_(cytGST):_Alpha-__Mu-__Pi"/>
    <property type="match status" value="1"/>
</dbReference>
<feature type="domain" description="GST N-terminal" evidence="1">
    <location>
        <begin position="4"/>
        <end position="82"/>
    </location>
</feature>
<feature type="domain" description="GST C-terminal" evidence="2">
    <location>
        <begin position="84"/>
        <end position="206"/>
    </location>
</feature>
<dbReference type="PROSITE" id="PS50404">
    <property type="entry name" value="GST_NTER"/>
    <property type="match status" value="1"/>
</dbReference>
<dbReference type="CDD" id="cd03039">
    <property type="entry name" value="GST_N_Sigma_like"/>
    <property type="match status" value="1"/>
</dbReference>
<dbReference type="InterPro" id="IPR010987">
    <property type="entry name" value="Glutathione-S-Trfase_C-like"/>
</dbReference>
<dbReference type="InterPro" id="IPR036249">
    <property type="entry name" value="Thioredoxin-like_sf"/>
</dbReference>
<dbReference type="SFLD" id="SFLDS00019">
    <property type="entry name" value="Glutathione_Transferase_(cytos"/>
    <property type="match status" value="1"/>
</dbReference>
<keyword evidence="3" id="KW-1185">Reference proteome</keyword>
<dbReference type="PANTHER" id="PTHR11571">
    <property type="entry name" value="GLUTATHIONE S-TRANSFERASE"/>
    <property type="match status" value="1"/>
</dbReference>
<protein>
    <submittedName>
        <fullName evidence="4">S-crystallin SL11-like</fullName>
    </submittedName>
</protein>
<dbReference type="PROSITE" id="PS50405">
    <property type="entry name" value="GST_CTER"/>
    <property type="match status" value="1"/>
</dbReference>
<sequence length="214" mass="24452">MSSPNVKIYYFDMMGRAEMIRMLFAVAGKQIENIRFSWEDWPKSFKEKAPFGTAPWVEIDGEVHAQSMAIATYFAREFGFYGKTNRDGLLIDQVLNLIHDFIEVSIVVYDEPDKEKKAQRLKDCQNKSTRLYFGGFEQILKKTGTGYVAGNQISLADIAIYDVVTGWMKPFLGPIDEFPLCKALLEKVAANEKIKAYMATRPYSSEKEWGDLLV</sequence>